<evidence type="ECO:0008006" key="4">
    <source>
        <dbReference type="Google" id="ProtNLM"/>
    </source>
</evidence>
<evidence type="ECO:0000313" key="2">
    <source>
        <dbReference type="EMBL" id="CAK1545617.1"/>
    </source>
</evidence>
<name>A0AAV1JAQ5_9NEOP</name>
<feature type="compositionally biased region" description="Basic and acidic residues" evidence="1">
    <location>
        <begin position="133"/>
        <end position="144"/>
    </location>
</feature>
<accession>A0AAV1JAQ5</accession>
<dbReference type="EMBL" id="CAVLEF010000007">
    <property type="protein sequence ID" value="CAK1545617.1"/>
    <property type="molecule type" value="Genomic_DNA"/>
</dbReference>
<feature type="region of interest" description="Disordered" evidence="1">
    <location>
        <begin position="121"/>
        <end position="152"/>
    </location>
</feature>
<protein>
    <recommendedName>
        <fullName evidence="4">Secreted protein</fullName>
    </recommendedName>
</protein>
<proteinExistence type="predicted"/>
<gene>
    <name evidence="2" type="ORF">LNINA_LOCUS5249</name>
</gene>
<reference evidence="2 3" key="1">
    <citation type="submission" date="2023-11" db="EMBL/GenBank/DDBJ databases">
        <authorList>
            <person name="Okamura Y."/>
        </authorList>
    </citation>
    <scope>NUCLEOTIDE SEQUENCE [LARGE SCALE GENOMIC DNA]</scope>
</reference>
<comment type="caution">
    <text evidence="2">The sequence shown here is derived from an EMBL/GenBank/DDBJ whole genome shotgun (WGS) entry which is preliminary data.</text>
</comment>
<evidence type="ECO:0000256" key="1">
    <source>
        <dbReference type="SAM" id="MobiDB-lite"/>
    </source>
</evidence>
<evidence type="ECO:0000313" key="3">
    <source>
        <dbReference type="Proteomes" id="UP001497472"/>
    </source>
</evidence>
<dbReference type="Proteomes" id="UP001497472">
    <property type="component" value="Unassembled WGS sequence"/>
</dbReference>
<keyword evidence="3" id="KW-1185">Reference proteome</keyword>
<sequence>MRLVGCLLLPTDIRACLYEPGMGEGSVQPRVQSRAGPRQTHHSGQPRSLVMRETGHIVHRHRLVWQHRHRVNLNYSLFKSAHILKFQKSNPFSTVHRPSSLQIRRDRPCTVRFSRTERAADYRKQLHATPSRDLGRATEAEHAPNETLLPSS</sequence>
<feature type="region of interest" description="Disordered" evidence="1">
    <location>
        <begin position="26"/>
        <end position="46"/>
    </location>
</feature>
<dbReference type="AlphaFoldDB" id="A0AAV1JAQ5"/>
<organism evidence="2 3">
    <name type="scientific">Leptosia nina</name>
    <dbReference type="NCBI Taxonomy" id="320188"/>
    <lineage>
        <taxon>Eukaryota</taxon>
        <taxon>Metazoa</taxon>
        <taxon>Ecdysozoa</taxon>
        <taxon>Arthropoda</taxon>
        <taxon>Hexapoda</taxon>
        <taxon>Insecta</taxon>
        <taxon>Pterygota</taxon>
        <taxon>Neoptera</taxon>
        <taxon>Endopterygota</taxon>
        <taxon>Lepidoptera</taxon>
        <taxon>Glossata</taxon>
        <taxon>Ditrysia</taxon>
        <taxon>Papilionoidea</taxon>
        <taxon>Pieridae</taxon>
        <taxon>Pierinae</taxon>
        <taxon>Leptosia</taxon>
    </lineage>
</organism>